<comment type="cofactor">
    <cofactor evidence="1">
        <name>Fe cation</name>
        <dbReference type="ChEBI" id="CHEBI:24875"/>
    </cofactor>
</comment>
<comment type="similarity">
    <text evidence="2">Belongs to the PhyH family.</text>
</comment>
<evidence type="ECO:0000256" key="5">
    <source>
        <dbReference type="ARBA" id="ARBA00023002"/>
    </source>
</evidence>
<evidence type="ECO:0000256" key="6">
    <source>
        <dbReference type="ARBA" id="ARBA00023004"/>
    </source>
</evidence>
<evidence type="ECO:0000256" key="2">
    <source>
        <dbReference type="ARBA" id="ARBA00005830"/>
    </source>
</evidence>
<protein>
    <submittedName>
        <fullName evidence="7">Phytanoyl-CoA dioxygenase</fullName>
    </submittedName>
</protein>
<comment type="caution">
    <text evidence="7">The sequence shown here is derived from an EMBL/GenBank/DDBJ whole genome shotgun (WGS) entry which is preliminary data.</text>
</comment>
<keyword evidence="4 7" id="KW-0223">Dioxygenase</keyword>
<dbReference type="GO" id="GO:0051213">
    <property type="term" value="F:dioxygenase activity"/>
    <property type="evidence" value="ECO:0007669"/>
    <property type="project" value="UniProtKB-KW"/>
</dbReference>
<dbReference type="PANTHER" id="PTHR20883">
    <property type="entry name" value="PHYTANOYL-COA DIOXYGENASE DOMAIN CONTAINING 1"/>
    <property type="match status" value="1"/>
</dbReference>
<dbReference type="STRING" id="1081108.A0A162KEM9"/>
<evidence type="ECO:0000313" key="7">
    <source>
        <dbReference type="EMBL" id="OAA81452.1"/>
    </source>
</evidence>
<accession>A0A162KEM9</accession>
<dbReference type="OrthoDB" id="445007at2759"/>
<dbReference type="EMBL" id="AZHF01000001">
    <property type="protein sequence ID" value="OAA81452.1"/>
    <property type="molecule type" value="Genomic_DNA"/>
</dbReference>
<evidence type="ECO:0000256" key="4">
    <source>
        <dbReference type="ARBA" id="ARBA00022964"/>
    </source>
</evidence>
<dbReference type="Gene3D" id="2.60.120.620">
    <property type="entry name" value="q2cbj1_9rhob like domain"/>
    <property type="match status" value="1"/>
</dbReference>
<gene>
    <name evidence="7" type="ORF">LEL_00997</name>
</gene>
<evidence type="ECO:0000256" key="1">
    <source>
        <dbReference type="ARBA" id="ARBA00001962"/>
    </source>
</evidence>
<dbReference type="SUPFAM" id="SSF51197">
    <property type="entry name" value="Clavaminate synthase-like"/>
    <property type="match status" value="1"/>
</dbReference>
<dbReference type="InterPro" id="IPR008775">
    <property type="entry name" value="Phytyl_CoA_dOase-like"/>
</dbReference>
<reference evidence="7 8" key="1">
    <citation type="journal article" date="2016" name="Genome Biol. Evol.">
        <title>Divergent and convergent evolution of fungal pathogenicity.</title>
        <authorList>
            <person name="Shang Y."/>
            <person name="Xiao G."/>
            <person name="Zheng P."/>
            <person name="Cen K."/>
            <person name="Zhan S."/>
            <person name="Wang C."/>
        </authorList>
    </citation>
    <scope>NUCLEOTIDE SEQUENCE [LARGE SCALE GENOMIC DNA]</scope>
    <source>
        <strain evidence="7 8">RCEF 1005</strain>
    </source>
</reference>
<dbReference type="AlphaFoldDB" id="A0A162KEM9"/>
<dbReference type="Proteomes" id="UP000076881">
    <property type="component" value="Unassembled WGS sequence"/>
</dbReference>
<evidence type="ECO:0000256" key="3">
    <source>
        <dbReference type="ARBA" id="ARBA00022723"/>
    </source>
</evidence>
<dbReference type="GO" id="GO:0046872">
    <property type="term" value="F:metal ion binding"/>
    <property type="evidence" value="ECO:0007669"/>
    <property type="project" value="UniProtKB-KW"/>
</dbReference>
<dbReference type="PANTHER" id="PTHR20883:SF19">
    <property type="entry name" value="MULTIFUNCTIONAL DIOXYGENASE AUSE"/>
    <property type="match status" value="1"/>
</dbReference>
<proteinExistence type="inferred from homology"/>
<evidence type="ECO:0000313" key="8">
    <source>
        <dbReference type="Proteomes" id="UP000076881"/>
    </source>
</evidence>
<keyword evidence="3" id="KW-0479">Metal-binding</keyword>
<sequence length="321" mass="34986">MLARGATKMRPCAKALCMGSSHRACFHRLKPNAPSSEVAEALRSDGCVVLQSFISPKQTAQLNAELDVALAATSPGNAAVEASGAIPLDSEARSALYGANTKRLGDLLTQSATWRDELVNHDALHAICSQVLTPQTGDYWLSAAQMIELGPGSKAQPLHSDGGGWWPFWSMPRDKYAEYYLNFLIATTDTTCENGATGVVRGSQDAEYLSVTDLANIWQYPEEEVEQIELKAGDCLLLGGRIVHRGGENKTQADKRRILSCMVISSSLTPEEAHAMTVDRKFIENQPERVKKFLGFRNMRPIVGPGVWLHPKGELSSILGF</sequence>
<keyword evidence="5" id="KW-0560">Oxidoreductase</keyword>
<keyword evidence="8" id="KW-1185">Reference proteome</keyword>
<name>A0A162KEM9_CORDF</name>
<dbReference type="Pfam" id="PF05721">
    <property type="entry name" value="PhyH"/>
    <property type="match status" value="1"/>
</dbReference>
<organism evidence="7 8">
    <name type="scientific">Akanthomyces lecanii RCEF 1005</name>
    <dbReference type="NCBI Taxonomy" id="1081108"/>
    <lineage>
        <taxon>Eukaryota</taxon>
        <taxon>Fungi</taxon>
        <taxon>Dikarya</taxon>
        <taxon>Ascomycota</taxon>
        <taxon>Pezizomycotina</taxon>
        <taxon>Sordariomycetes</taxon>
        <taxon>Hypocreomycetidae</taxon>
        <taxon>Hypocreales</taxon>
        <taxon>Cordycipitaceae</taxon>
        <taxon>Akanthomyces</taxon>
        <taxon>Cordyceps confragosa</taxon>
    </lineage>
</organism>
<keyword evidence="6" id="KW-0408">Iron</keyword>